<evidence type="ECO:0000313" key="3">
    <source>
        <dbReference type="Proteomes" id="UP000195062"/>
    </source>
</evidence>
<gene>
    <name evidence="2" type="ORF">CMMCAS07_04820</name>
</gene>
<feature type="region of interest" description="Disordered" evidence="1">
    <location>
        <begin position="1"/>
        <end position="76"/>
    </location>
</feature>
<evidence type="ECO:0000313" key="2">
    <source>
        <dbReference type="EMBL" id="OUE04246.1"/>
    </source>
</evidence>
<name>A0A251XLE4_CLAMM</name>
<reference evidence="2 3" key="1">
    <citation type="submission" date="2016-08" db="EMBL/GenBank/DDBJ databases">
        <title>Genome sequence of Clavibacter michiganensis subsp. michiganensis strain CASJ007.</title>
        <authorList>
            <person name="Thapa S.P."/>
            <person name="Coaker G."/>
        </authorList>
    </citation>
    <scope>NUCLEOTIDE SEQUENCE [LARGE SCALE GENOMIC DNA]</scope>
    <source>
        <strain evidence="2">CASJ007</strain>
    </source>
</reference>
<evidence type="ECO:0000256" key="1">
    <source>
        <dbReference type="SAM" id="MobiDB-lite"/>
    </source>
</evidence>
<accession>A0A251XLE4</accession>
<feature type="compositionally biased region" description="Low complexity" evidence="1">
    <location>
        <begin position="62"/>
        <end position="76"/>
    </location>
</feature>
<organism evidence="2 3">
    <name type="scientific">Clavibacter michiganensis subsp. michiganensis</name>
    <dbReference type="NCBI Taxonomy" id="33013"/>
    <lineage>
        <taxon>Bacteria</taxon>
        <taxon>Bacillati</taxon>
        <taxon>Actinomycetota</taxon>
        <taxon>Actinomycetes</taxon>
        <taxon>Micrococcales</taxon>
        <taxon>Microbacteriaceae</taxon>
        <taxon>Clavibacter</taxon>
    </lineage>
</organism>
<comment type="caution">
    <text evidence="2">The sequence shown here is derived from an EMBL/GenBank/DDBJ whole genome shotgun (WGS) entry which is preliminary data.</text>
</comment>
<dbReference type="AlphaFoldDB" id="A0A251XLE4"/>
<proteinExistence type="predicted"/>
<dbReference type="EMBL" id="MDHH01000001">
    <property type="protein sequence ID" value="OUE04246.1"/>
    <property type="molecule type" value="Genomic_DNA"/>
</dbReference>
<protein>
    <submittedName>
        <fullName evidence="2">Uncharacterized protein</fullName>
    </submittedName>
</protein>
<sequence length="119" mass="11943">MRTSVPTAIAPMPGQKPSECTTRPPKTAQVRIIGKPSHTAATDAVRRRAWGGTGSDSYSENAGRSAGSGAAGSAWRATGGAAGCDMGAPGSRVTPAGDPAASYRNSPAAHGRFCRVSGM</sequence>
<keyword evidence="3" id="KW-1185">Reference proteome</keyword>
<dbReference type="Proteomes" id="UP000195062">
    <property type="component" value="Unassembled WGS sequence"/>
</dbReference>